<gene>
    <name evidence="1" type="ORF">KPL78_01525</name>
</gene>
<reference evidence="1 2" key="1">
    <citation type="submission" date="2021-07" db="EMBL/GenBank/DDBJ databases">
        <authorList>
            <person name="So Y."/>
        </authorList>
    </citation>
    <scope>NUCLEOTIDE SEQUENCE [LARGE SCALE GENOMIC DNA]</scope>
    <source>
        <strain evidence="1 2">HJA6</strain>
    </source>
</reference>
<dbReference type="Proteomes" id="UP001196565">
    <property type="component" value="Unassembled WGS sequence"/>
</dbReference>
<sequence>MSGPIAPWSDASFDGANRCTGKGYHGAPPGAIWFTDVANGPGMGGDGRRFGLAMTLQRQDAQCDVGPAGSAHPPARLFLLLAAERSGTHLFRSILTANRAAFAPGEVANAAASGDAESDTNFFAFCRERLLDEPRLFVPSQPHTRQLLDAYFGHFRARAASLGRSAAVCDIKYGHVINFSGGWWDMISAPYLLEWARQSDVGIIHLVRRNVAQTCISNLYAQHTGVWRTRNPTELAVMPMQVARRRLEADIGRMTRVIDLFRGWVKPCRHCEIHYEDLLDGLSPSWRALRGFLGHPLDRIASDFLKTTPAYEEIIENHGEIADLLEVELPAQAS</sequence>
<dbReference type="EMBL" id="JAHYBZ010000001">
    <property type="protein sequence ID" value="MBW6396501.1"/>
    <property type="molecule type" value="Genomic_DNA"/>
</dbReference>
<keyword evidence="2" id="KW-1185">Reference proteome</keyword>
<evidence type="ECO:0008006" key="3">
    <source>
        <dbReference type="Google" id="ProtNLM"/>
    </source>
</evidence>
<dbReference type="SUPFAM" id="SSF52540">
    <property type="entry name" value="P-loop containing nucleoside triphosphate hydrolases"/>
    <property type="match status" value="1"/>
</dbReference>
<proteinExistence type="predicted"/>
<name>A0ABS7A2G9_9PROT</name>
<protein>
    <recommendedName>
        <fullName evidence="3">Sulfotransferase family protein</fullName>
    </recommendedName>
</protein>
<comment type="caution">
    <text evidence="1">The sequence shown here is derived from an EMBL/GenBank/DDBJ whole genome shotgun (WGS) entry which is preliminary data.</text>
</comment>
<accession>A0ABS7A2G9</accession>
<dbReference type="Pfam" id="PF13469">
    <property type="entry name" value="Sulfotransfer_3"/>
    <property type="match status" value="1"/>
</dbReference>
<evidence type="ECO:0000313" key="1">
    <source>
        <dbReference type="EMBL" id="MBW6396501.1"/>
    </source>
</evidence>
<dbReference type="InterPro" id="IPR027417">
    <property type="entry name" value="P-loop_NTPase"/>
</dbReference>
<dbReference type="Gene3D" id="3.40.50.300">
    <property type="entry name" value="P-loop containing nucleotide triphosphate hydrolases"/>
    <property type="match status" value="1"/>
</dbReference>
<evidence type="ECO:0000313" key="2">
    <source>
        <dbReference type="Proteomes" id="UP001196565"/>
    </source>
</evidence>
<organism evidence="1 2">
    <name type="scientific">Roseomonas alba</name>
    <dbReference type="NCBI Taxonomy" id="2846776"/>
    <lineage>
        <taxon>Bacteria</taxon>
        <taxon>Pseudomonadati</taxon>
        <taxon>Pseudomonadota</taxon>
        <taxon>Alphaproteobacteria</taxon>
        <taxon>Acetobacterales</taxon>
        <taxon>Roseomonadaceae</taxon>
        <taxon>Roseomonas</taxon>
    </lineage>
</organism>